<dbReference type="RefSeq" id="XP_045280925.1">
    <property type="nucleotide sequence ID" value="XM_045426142.1"/>
</dbReference>
<feature type="compositionally biased region" description="Acidic residues" evidence="1">
    <location>
        <begin position="52"/>
        <end position="61"/>
    </location>
</feature>
<feature type="region of interest" description="Disordered" evidence="1">
    <location>
        <begin position="1"/>
        <end position="30"/>
    </location>
</feature>
<sequence length="61" mass="6892">MPTPQSDRRRTLCSHPHTQAPINEESEEIDTTQYMKATEEIMKSSANSEADHESDDDILSS</sequence>
<evidence type="ECO:0000313" key="2">
    <source>
        <dbReference type="EMBL" id="OAT01198.1"/>
    </source>
</evidence>
<feature type="region of interest" description="Disordered" evidence="1">
    <location>
        <begin position="42"/>
        <end position="61"/>
    </location>
</feature>
<evidence type="ECO:0000256" key="1">
    <source>
        <dbReference type="SAM" id="MobiDB-lite"/>
    </source>
</evidence>
<protein>
    <submittedName>
        <fullName evidence="2">Uncharacterized protein</fullName>
    </submittedName>
</protein>
<gene>
    <name evidence="2" type="ORF">BDCG_16963</name>
</gene>
<dbReference type="GeneID" id="69031855"/>
<keyword evidence="3" id="KW-1185">Reference proteome</keyword>
<accession>A0ABX2VVL4</accession>
<reference evidence="3" key="1">
    <citation type="journal article" date="2015" name="PLoS Genet.">
        <title>The dynamic genome and transcriptome of the human fungal pathogen Blastomyces and close relative Emmonsia.</title>
        <authorList>
            <person name="Munoz J.F."/>
            <person name="Gauthier G.M."/>
            <person name="Desjardins C.A."/>
            <person name="Gallo J.E."/>
            <person name="Holder J."/>
            <person name="Sullivan T.D."/>
            <person name="Marty A.J."/>
            <person name="Carmen J.C."/>
            <person name="Chen Z."/>
            <person name="Ding L."/>
            <person name="Gujja S."/>
            <person name="Magrini V."/>
            <person name="Misas E."/>
            <person name="Mitreva M."/>
            <person name="Priest M."/>
            <person name="Saif S."/>
            <person name="Whiston E.A."/>
            <person name="Young S."/>
            <person name="Zeng Q."/>
            <person name="Goldman W.E."/>
            <person name="Mardis E.R."/>
            <person name="Taylor J.W."/>
            <person name="McEwen J.G."/>
            <person name="Clay O.K."/>
            <person name="Klein B.S."/>
            <person name="Cuomo C.A."/>
        </authorList>
    </citation>
    <scope>NUCLEOTIDE SEQUENCE [LARGE SCALE GENOMIC DNA]</scope>
    <source>
        <strain evidence="3">ER-3 / ATCC MYA-2586</strain>
    </source>
</reference>
<dbReference type="EMBL" id="EQ999976">
    <property type="protein sequence ID" value="OAT01198.1"/>
    <property type="molecule type" value="Genomic_DNA"/>
</dbReference>
<feature type="compositionally biased region" description="Basic and acidic residues" evidence="1">
    <location>
        <begin position="1"/>
        <end position="10"/>
    </location>
</feature>
<proteinExistence type="predicted"/>
<dbReference type="Proteomes" id="UP000002039">
    <property type="component" value="Unassembled WGS sequence"/>
</dbReference>
<organism evidence="2 3">
    <name type="scientific">Ajellomyces dermatitidis (strain ER-3 / ATCC MYA-2586)</name>
    <name type="common">Blastomyces dermatitidis</name>
    <dbReference type="NCBI Taxonomy" id="559297"/>
    <lineage>
        <taxon>Eukaryota</taxon>
        <taxon>Fungi</taxon>
        <taxon>Dikarya</taxon>
        <taxon>Ascomycota</taxon>
        <taxon>Pezizomycotina</taxon>
        <taxon>Eurotiomycetes</taxon>
        <taxon>Eurotiomycetidae</taxon>
        <taxon>Onygenales</taxon>
        <taxon>Ajellomycetaceae</taxon>
        <taxon>Blastomyces</taxon>
    </lineage>
</organism>
<name>A0ABX2VVL4_AJEDR</name>
<evidence type="ECO:0000313" key="3">
    <source>
        <dbReference type="Proteomes" id="UP000002039"/>
    </source>
</evidence>